<keyword evidence="5" id="KW-0597">Phosphoprotein</keyword>
<dbReference type="FunFam" id="1.10.510.10:FF:000358">
    <property type="entry name" value="Putative leucine-rich repeat receptor-like serine/threonine-protein kinase"/>
    <property type="match status" value="1"/>
</dbReference>
<evidence type="ECO:0000256" key="10">
    <source>
        <dbReference type="ARBA" id="ARBA00022737"/>
    </source>
</evidence>
<dbReference type="PANTHER" id="PTHR27008:SF596">
    <property type="entry name" value="OS02G0215500 PROTEIN"/>
    <property type="match status" value="1"/>
</dbReference>
<gene>
    <name evidence="21" type="ORF">ALMOND_2B031663</name>
</gene>
<evidence type="ECO:0000256" key="9">
    <source>
        <dbReference type="ARBA" id="ARBA00022729"/>
    </source>
</evidence>
<proteinExistence type="predicted"/>
<dbReference type="AlphaFoldDB" id="A0A5E4EJ13"/>
<dbReference type="InterPro" id="IPR011009">
    <property type="entry name" value="Kinase-like_dom_sf"/>
</dbReference>
<dbReference type="FunFam" id="3.30.200.20:FF:000432">
    <property type="entry name" value="LRR receptor-like serine/threonine-protein kinase EFR"/>
    <property type="match status" value="1"/>
</dbReference>
<comment type="subcellular location">
    <subcellularLocation>
        <location evidence="1">Cell membrane</location>
        <topology evidence="1">Single-pass membrane protein</topology>
    </subcellularLocation>
</comment>
<dbReference type="EMBL" id="CABIKO010000012">
    <property type="protein sequence ID" value="VVA14939.1"/>
    <property type="molecule type" value="Genomic_DNA"/>
</dbReference>
<evidence type="ECO:0000313" key="21">
    <source>
        <dbReference type="EMBL" id="VVA14939.1"/>
    </source>
</evidence>
<dbReference type="InterPro" id="IPR051809">
    <property type="entry name" value="Plant_receptor-like_S/T_kinase"/>
</dbReference>
<dbReference type="InterPro" id="IPR001611">
    <property type="entry name" value="Leu-rich_rpt"/>
</dbReference>
<keyword evidence="11" id="KW-0547">Nucleotide-binding</keyword>
<dbReference type="Gene3D" id="1.10.510.10">
    <property type="entry name" value="Transferase(Phosphotransferase) domain 1"/>
    <property type="match status" value="1"/>
</dbReference>
<evidence type="ECO:0000256" key="5">
    <source>
        <dbReference type="ARBA" id="ARBA00022553"/>
    </source>
</evidence>
<evidence type="ECO:0000256" key="4">
    <source>
        <dbReference type="ARBA" id="ARBA00022527"/>
    </source>
</evidence>
<dbReference type="SUPFAM" id="SSF56112">
    <property type="entry name" value="Protein kinase-like (PK-like)"/>
    <property type="match status" value="1"/>
</dbReference>
<dbReference type="InterPro" id="IPR000719">
    <property type="entry name" value="Prot_kinase_dom"/>
</dbReference>
<dbReference type="Gene3D" id="3.80.10.10">
    <property type="entry name" value="Ribonuclease Inhibitor"/>
    <property type="match status" value="1"/>
</dbReference>
<keyword evidence="10" id="KW-0677">Repeat</keyword>
<dbReference type="FunFam" id="3.80.10.10:FF:000041">
    <property type="entry name" value="LRR receptor-like serine/threonine-protein kinase ERECTA"/>
    <property type="match status" value="1"/>
</dbReference>
<dbReference type="InterPro" id="IPR001245">
    <property type="entry name" value="Ser-Thr/Tyr_kinase_cat_dom"/>
</dbReference>
<dbReference type="OMA" id="NHINIRT"/>
<keyword evidence="16 21" id="KW-0675">Receptor</keyword>
<evidence type="ECO:0000256" key="13">
    <source>
        <dbReference type="ARBA" id="ARBA00022840"/>
    </source>
</evidence>
<evidence type="ECO:0000256" key="8">
    <source>
        <dbReference type="ARBA" id="ARBA00022692"/>
    </source>
</evidence>
<evidence type="ECO:0000256" key="18">
    <source>
        <dbReference type="ARBA" id="ARBA00047899"/>
    </source>
</evidence>
<dbReference type="InterPro" id="IPR008271">
    <property type="entry name" value="Ser/Thr_kinase_AS"/>
</dbReference>
<dbReference type="SUPFAM" id="SSF52058">
    <property type="entry name" value="L domain-like"/>
    <property type="match status" value="1"/>
</dbReference>
<evidence type="ECO:0000313" key="22">
    <source>
        <dbReference type="Proteomes" id="UP000327085"/>
    </source>
</evidence>
<feature type="domain" description="Protein kinase" evidence="20">
    <location>
        <begin position="151"/>
        <end position="454"/>
    </location>
</feature>
<dbReference type="Pfam" id="PF07714">
    <property type="entry name" value="PK_Tyr_Ser-Thr"/>
    <property type="match status" value="1"/>
</dbReference>
<keyword evidence="8" id="KW-0812">Transmembrane</keyword>
<name>A0A5E4EJ13_PRUDU</name>
<dbReference type="Proteomes" id="UP000327085">
    <property type="component" value="Chromosome 1"/>
</dbReference>
<dbReference type="PROSITE" id="PS00108">
    <property type="entry name" value="PROTEIN_KINASE_ST"/>
    <property type="match status" value="1"/>
</dbReference>
<evidence type="ECO:0000256" key="6">
    <source>
        <dbReference type="ARBA" id="ARBA00022614"/>
    </source>
</evidence>
<keyword evidence="7" id="KW-0808">Transferase</keyword>
<evidence type="ECO:0000256" key="12">
    <source>
        <dbReference type="ARBA" id="ARBA00022777"/>
    </source>
</evidence>
<keyword evidence="4" id="KW-0723">Serine/threonine-protein kinase</keyword>
<evidence type="ECO:0000256" key="2">
    <source>
        <dbReference type="ARBA" id="ARBA00012513"/>
    </source>
</evidence>
<keyword evidence="6" id="KW-0433">Leucine-rich repeat</keyword>
<keyword evidence="12" id="KW-0418">Kinase</keyword>
<reference evidence="22" key="1">
    <citation type="journal article" date="2020" name="Plant J.">
        <title>Transposons played a major role in the diversification between the closely related almond and peach genomes: results from the almond genome sequence.</title>
        <authorList>
            <person name="Alioto T."/>
            <person name="Alexiou K.G."/>
            <person name="Bardil A."/>
            <person name="Barteri F."/>
            <person name="Castanera R."/>
            <person name="Cruz F."/>
            <person name="Dhingra A."/>
            <person name="Duval H."/>
            <person name="Fernandez I Marti A."/>
            <person name="Frias L."/>
            <person name="Galan B."/>
            <person name="Garcia J.L."/>
            <person name="Howad W."/>
            <person name="Gomez-Garrido J."/>
            <person name="Gut M."/>
            <person name="Julca I."/>
            <person name="Morata J."/>
            <person name="Puigdomenech P."/>
            <person name="Ribeca P."/>
            <person name="Rubio Cabetas M.J."/>
            <person name="Vlasova A."/>
            <person name="Wirthensohn M."/>
            <person name="Garcia-Mas J."/>
            <person name="Gabaldon T."/>
            <person name="Casacuberta J.M."/>
            <person name="Arus P."/>
        </authorList>
    </citation>
    <scope>NUCLEOTIDE SEQUENCE [LARGE SCALE GENOMIC DNA]</scope>
    <source>
        <strain evidence="22">cv. Texas</strain>
    </source>
</reference>
<sequence>MLTVPANQLHGNIPVGIVNLINLELLSLGNNHFTGSIPRDIGKLSSLGLLSLRHNELSGSIPSSLGNLTVLTTLQLQANNLQGNIPSSLGQCLRLLRLNLSQNNLDALVFVPLYLCLLRKKVKKTASSSANLANSMLRVSYTTLLKATDGFSSDDLIGSGSFGSVYKGVLDDPDRSPQFVAIRVFNLSHQGASKSFLAECEALRNIRHRNLVKIITACSSVDFRGNDFKAFVYEFMENGSLEEWLHPTSPKNLSLVQRLDIVMDVACALDYLHNHCETQIVHCDLKPSNVLLDKELTGRVSDFGLAKFLSKLTSNVSENHQTSSIGVRGSVGYAAPEYGMGSEVSTYGDAYSFGILLLEMFTGKRPAEDMFSGGFNLHNFAKMAFLDRRVTEVADSLLLQDGTSDSIVIPRKIEECLSSIFGIGIACSAESLADRKDIGDVASELHFIRDKLLV</sequence>
<accession>A0A5E4EJ13</accession>
<evidence type="ECO:0000256" key="14">
    <source>
        <dbReference type="ARBA" id="ARBA00022989"/>
    </source>
</evidence>
<keyword evidence="3" id="KW-1003">Cell membrane</keyword>
<keyword evidence="9" id="KW-0732">Signal</keyword>
<keyword evidence="15" id="KW-0472">Membrane</keyword>
<comment type="catalytic activity">
    <reaction evidence="19">
        <text>L-seryl-[protein] + ATP = O-phospho-L-seryl-[protein] + ADP + H(+)</text>
        <dbReference type="Rhea" id="RHEA:17989"/>
        <dbReference type="Rhea" id="RHEA-COMP:9863"/>
        <dbReference type="Rhea" id="RHEA-COMP:11604"/>
        <dbReference type="ChEBI" id="CHEBI:15378"/>
        <dbReference type="ChEBI" id="CHEBI:29999"/>
        <dbReference type="ChEBI" id="CHEBI:30616"/>
        <dbReference type="ChEBI" id="CHEBI:83421"/>
        <dbReference type="ChEBI" id="CHEBI:456216"/>
        <dbReference type="EC" id="2.7.11.1"/>
    </reaction>
</comment>
<dbReference type="SMART" id="SM00220">
    <property type="entry name" value="S_TKc"/>
    <property type="match status" value="1"/>
</dbReference>
<evidence type="ECO:0000256" key="3">
    <source>
        <dbReference type="ARBA" id="ARBA00022475"/>
    </source>
</evidence>
<dbReference type="Pfam" id="PF00560">
    <property type="entry name" value="LRR_1"/>
    <property type="match status" value="3"/>
</dbReference>
<dbReference type="EC" id="2.7.11.1" evidence="2"/>
<dbReference type="Gene3D" id="3.30.200.20">
    <property type="entry name" value="Phosphorylase Kinase, domain 1"/>
    <property type="match status" value="1"/>
</dbReference>
<dbReference type="Gramene" id="VVA14939">
    <property type="protein sequence ID" value="VVA14939"/>
    <property type="gene ID" value="Prudul26B031663"/>
</dbReference>
<organism evidence="21 22">
    <name type="scientific">Prunus dulcis</name>
    <name type="common">Almond</name>
    <name type="synonym">Amygdalus dulcis</name>
    <dbReference type="NCBI Taxonomy" id="3755"/>
    <lineage>
        <taxon>Eukaryota</taxon>
        <taxon>Viridiplantae</taxon>
        <taxon>Streptophyta</taxon>
        <taxon>Embryophyta</taxon>
        <taxon>Tracheophyta</taxon>
        <taxon>Spermatophyta</taxon>
        <taxon>Magnoliopsida</taxon>
        <taxon>eudicotyledons</taxon>
        <taxon>Gunneridae</taxon>
        <taxon>Pentapetalae</taxon>
        <taxon>rosids</taxon>
        <taxon>fabids</taxon>
        <taxon>Rosales</taxon>
        <taxon>Rosaceae</taxon>
        <taxon>Amygdaloideae</taxon>
        <taxon>Amygdaleae</taxon>
        <taxon>Prunus</taxon>
    </lineage>
</organism>
<evidence type="ECO:0000256" key="11">
    <source>
        <dbReference type="ARBA" id="ARBA00022741"/>
    </source>
</evidence>
<evidence type="ECO:0000256" key="17">
    <source>
        <dbReference type="ARBA" id="ARBA00023180"/>
    </source>
</evidence>
<dbReference type="GO" id="GO:0004674">
    <property type="term" value="F:protein serine/threonine kinase activity"/>
    <property type="evidence" value="ECO:0007669"/>
    <property type="project" value="UniProtKB-KW"/>
</dbReference>
<keyword evidence="17" id="KW-0325">Glycoprotein</keyword>
<dbReference type="InterPro" id="IPR032675">
    <property type="entry name" value="LRR_dom_sf"/>
</dbReference>
<evidence type="ECO:0000256" key="19">
    <source>
        <dbReference type="ARBA" id="ARBA00048679"/>
    </source>
</evidence>
<evidence type="ECO:0000259" key="20">
    <source>
        <dbReference type="PROSITE" id="PS50011"/>
    </source>
</evidence>
<dbReference type="PANTHER" id="PTHR27008">
    <property type="entry name" value="OS04G0122200 PROTEIN"/>
    <property type="match status" value="1"/>
</dbReference>
<evidence type="ECO:0000256" key="15">
    <source>
        <dbReference type="ARBA" id="ARBA00023136"/>
    </source>
</evidence>
<dbReference type="PROSITE" id="PS50011">
    <property type="entry name" value="PROTEIN_KINASE_DOM"/>
    <property type="match status" value="1"/>
</dbReference>
<comment type="catalytic activity">
    <reaction evidence="18">
        <text>L-threonyl-[protein] + ATP = O-phospho-L-threonyl-[protein] + ADP + H(+)</text>
        <dbReference type="Rhea" id="RHEA:46608"/>
        <dbReference type="Rhea" id="RHEA-COMP:11060"/>
        <dbReference type="Rhea" id="RHEA-COMP:11605"/>
        <dbReference type="ChEBI" id="CHEBI:15378"/>
        <dbReference type="ChEBI" id="CHEBI:30013"/>
        <dbReference type="ChEBI" id="CHEBI:30616"/>
        <dbReference type="ChEBI" id="CHEBI:61977"/>
        <dbReference type="ChEBI" id="CHEBI:456216"/>
        <dbReference type="EC" id="2.7.11.1"/>
    </reaction>
</comment>
<dbReference type="GO" id="GO:0005524">
    <property type="term" value="F:ATP binding"/>
    <property type="evidence" value="ECO:0007669"/>
    <property type="project" value="UniProtKB-KW"/>
</dbReference>
<evidence type="ECO:0000256" key="1">
    <source>
        <dbReference type="ARBA" id="ARBA00004162"/>
    </source>
</evidence>
<protein>
    <recommendedName>
        <fullName evidence="2">non-specific serine/threonine protein kinase</fullName>
        <ecNumber evidence="2">2.7.11.1</ecNumber>
    </recommendedName>
</protein>
<evidence type="ECO:0000256" key="7">
    <source>
        <dbReference type="ARBA" id="ARBA00022679"/>
    </source>
</evidence>
<evidence type="ECO:0000256" key="16">
    <source>
        <dbReference type="ARBA" id="ARBA00023170"/>
    </source>
</evidence>
<keyword evidence="14" id="KW-1133">Transmembrane helix</keyword>
<dbReference type="InParanoid" id="A0A5E4EJ13"/>
<keyword evidence="13" id="KW-0067">ATP-binding</keyword>
<dbReference type="GO" id="GO:0005886">
    <property type="term" value="C:plasma membrane"/>
    <property type="evidence" value="ECO:0007669"/>
    <property type="project" value="UniProtKB-SubCell"/>
</dbReference>